<keyword evidence="9" id="KW-0289">Folate biosynthesis</keyword>
<evidence type="ECO:0000256" key="6">
    <source>
        <dbReference type="ARBA" id="ARBA00022741"/>
    </source>
</evidence>
<keyword evidence="15" id="KW-1185">Reference proteome</keyword>
<dbReference type="RefSeq" id="WP_310797810.1">
    <property type="nucleotide sequence ID" value="NZ_CP123872.1"/>
</dbReference>
<organism evidence="14 15">
    <name type="scientific">Temperatibacter marinus</name>
    <dbReference type="NCBI Taxonomy" id="1456591"/>
    <lineage>
        <taxon>Bacteria</taxon>
        <taxon>Pseudomonadati</taxon>
        <taxon>Pseudomonadota</taxon>
        <taxon>Alphaproteobacteria</taxon>
        <taxon>Kordiimonadales</taxon>
        <taxon>Temperatibacteraceae</taxon>
        <taxon>Temperatibacter</taxon>
    </lineage>
</organism>
<evidence type="ECO:0000256" key="1">
    <source>
        <dbReference type="ARBA" id="ARBA00005051"/>
    </source>
</evidence>
<dbReference type="GO" id="GO:0003848">
    <property type="term" value="F:2-amino-4-hydroxy-6-hydroxymethyldihydropteridine diphosphokinase activity"/>
    <property type="evidence" value="ECO:0007669"/>
    <property type="project" value="UniProtKB-EC"/>
</dbReference>
<keyword evidence="6" id="KW-0547">Nucleotide-binding</keyword>
<dbReference type="NCBIfam" id="TIGR01498">
    <property type="entry name" value="folK"/>
    <property type="match status" value="1"/>
</dbReference>
<evidence type="ECO:0000256" key="4">
    <source>
        <dbReference type="ARBA" id="ARBA00016218"/>
    </source>
</evidence>
<keyword evidence="5 14" id="KW-0808">Transferase</keyword>
<evidence type="ECO:0000256" key="5">
    <source>
        <dbReference type="ARBA" id="ARBA00022679"/>
    </source>
</evidence>
<dbReference type="AlphaFoldDB" id="A0AA52EH53"/>
<dbReference type="Gene3D" id="3.30.70.560">
    <property type="entry name" value="7,8-Dihydro-6-hydroxymethylpterin-pyrophosphokinase HPPK"/>
    <property type="match status" value="1"/>
</dbReference>
<reference evidence="14" key="1">
    <citation type="submission" date="2023-04" db="EMBL/GenBank/DDBJ databases">
        <title>Complete genome sequence of Temperatibacter marinus.</title>
        <authorList>
            <person name="Rong J.-C."/>
            <person name="Yi M.-L."/>
            <person name="Zhao Q."/>
        </authorList>
    </citation>
    <scope>NUCLEOTIDE SEQUENCE</scope>
    <source>
        <strain evidence="14">NBRC 110045</strain>
    </source>
</reference>
<dbReference type="InterPro" id="IPR000550">
    <property type="entry name" value="Hppk"/>
</dbReference>
<gene>
    <name evidence="14" type="primary">folK</name>
    <name evidence="14" type="ORF">QGN29_10495</name>
</gene>
<evidence type="ECO:0000313" key="15">
    <source>
        <dbReference type="Proteomes" id="UP001268683"/>
    </source>
</evidence>
<evidence type="ECO:0000256" key="3">
    <source>
        <dbReference type="ARBA" id="ARBA00013253"/>
    </source>
</evidence>
<dbReference type="InterPro" id="IPR035907">
    <property type="entry name" value="Hppk_sf"/>
</dbReference>
<name>A0AA52EH53_9PROT</name>
<keyword evidence="7" id="KW-0418">Kinase</keyword>
<evidence type="ECO:0000256" key="10">
    <source>
        <dbReference type="ARBA" id="ARBA00029409"/>
    </source>
</evidence>
<comment type="similarity">
    <text evidence="2">Belongs to the HPPK family.</text>
</comment>
<sequence>MINDSMIIIGLGGNLSYEGARPEITLNRSIEWLSLQDIKVLEWSPFYISRPVPPSGQPDFVNAALQIVTDMSAAELLEVLHQCETKFGRKRSDRWEARSLDLDLLVFKGQILPSLDAWNSIVENPDPSAFTNDVMVPHPRLHKRSFALTPLLDLWPDFHHPILGVSGRDLLNEIKDQPIELLDQK</sequence>
<comment type="pathway">
    <text evidence="1">Cofactor biosynthesis; tetrahydrofolate biosynthesis; 2-amino-4-hydroxy-6-hydroxymethyl-7,8-dihydropteridine diphosphate from 7,8-dihydroneopterin triphosphate: step 4/4.</text>
</comment>
<evidence type="ECO:0000259" key="13">
    <source>
        <dbReference type="Pfam" id="PF01288"/>
    </source>
</evidence>
<evidence type="ECO:0000256" key="11">
    <source>
        <dbReference type="ARBA" id="ARBA00029766"/>
    </source>
</evidence>
<evidence type="ECO:0000256" key="9">
    <source>
        <dbReference type="ARBA" id="ARBA00022909"/>
    </source>
</evidence>
<dbReference type="Proteomes" id="UP001268683">
    <property type="component" value="Chromosome"/>
</dbReference>
<evidence type="ECO:0000256" key="7">
    <source>
        <dbReference type="ARBA" id="ARBA00022777"/>
    </source>
</evidence>
<dbReference type="GO" id="GO:0005524">
    <property type="term" value="F:ATP binding"/>
    <property type="evidence" value="ECO:0007669"/>
    <property type="project" value="UniProtKB-KW"/>
</dbReference>
<dbReference type="GO" id="GO:0016301">
    <property type="term" value="F:kinase activity"/>
    <property type="evidence" value="ECO:0007669"/>
    <property type="project" value="UniProtKB-KW"/>
</dbReference>
<dbReference type="GO" id="GO:0046656">
    <property type="term" value="P:folic acid biosynthetic process"/>
    <property type="evidence" value="ECO:0007669"/>
    <property type="project" value="UniProtKB-KW"/>
</dbReference>
<proteinExistence type="inferred from homology"/>
<accession>A0AA52EH53</accession>
<dbReference type="SUPFAM" id="SSF55083">
    <property type="entry name" value="6-hydroxymethyl-7,8-dihydropterin pyrophosphokinase, HPPK"/>
    <property type="match status" value="1"/>
</dbReference>
<feature type="domain" description="7,8-dihydro-6-hydroxymethylpterin-pyrophosphokinase" evidence="13">
    <location>
        <begin position="8"/>
        <end position="155"/>
    </location>
</feature>
<evidence type="ECO:0000313" key="14">
    <source>
        <dbReference type="EMBL" id="WND01976.1"/>
    </source>
</evidence>
<dbReference type="PANTHER" id="PTHR43071">
    <property type="entry name" value="2-AMINO-4-HYDROXY-6-HYDROXYMETHYLDIHYDROPTERIDINE PYROPHOSPHOKINASE"/>
    <property type="match status" value="1"/>
</dbReference>
<dbReference type="PANTHER" id="PTHR43071:SF1">
    <property type="entry name" value="2-AMINO-4-HYDROXY-6-HYDROXYMETHYLDIHYDROPTERIDINE PYROPHOSPHOKINASE"/>
    <property type="match status" value="1"/>
</dbReference>
<evidence type="ECO:0000256" key="2">
    <source>
        <dbReference type="ARBA" id="ARBA00005810"/>
    </source>
</evidence>
<dbReference type="CDD" id="cd00483">
    <property type="entry name" value="HPPK"/>
    <property type="match status" value="1"/>
</dbReference>
<comment type="function">
    <text evidence="10">Catalyzes the transfer of pyrophosphate from adenosine triphosphate (ATP) to 6-hydroxymethyl-7,8-dihydropterin, an enzymatic step in folate biosynthesis pathway.</text>
</comment>
<dbReference type="Pfam" id="PF01288">
    <property type="entry name" value="HPPK"/>
    <property type="match status" value="1"/>
</dbReference>
<dbReference type="KEGG" id="tmk:QGN29_10495"/>
<keyword evidence="8" id="KW-0067">ATP-binding</keyword>
<dbReference type="EC" id="2.7.6.3" evidence="3"/>
<evidence type="ECO:0000256" key="8">
    <source>
        <dbReference type="ARBA" id="ARBA00022840"/>
    </source>
</evidence>
<protein>
    <recommendedName>
        <fullName evidence="4">2-amino-4-hydroxy-6-hydroxymethyldihydropteridine pyrophosphokinase</fullName>
        <ecNumber evidence="3">2.7.6.3</ecNumber>
    </recommendedName>
    <alternativeName>
        <fullName evidence="11">6-hydroxymethyl-7,8-dihydropterin pyrophosphokinase</fullName>
    </alternativeName>
    <alternativeName>
        <fullName evidence="12">7,8-dihydro-6-hydroxymethylpterin-pyrophosphokinase</fullName>
    </alternativeName>
</protein>
<evidence type="ECO:0000256" key="12">
    <source>
        <dbReference type="ARBA" id="ARBA00033413"/>
    </source>
</evidence>
<dbReference type="EMBL" id="CP123872">
    <property type="protein sequence ID" value="WND01976.1"/>
    <property type="molecule type" value="Genomic_DNA"/>
</dbReference>